<reference evidence="1 2" key="1">
    <citation type="submission" date="2018-11" db="EMBL/GenBank/DDBJ databases">
        <authorList>
            <consortium name="Pathogen Informatics"/>
        </authorList>
    </citation>
    <scope>NUCLEOTIDE SEQUENCE [LARGE SCALE GENOMIC DNA]</scope>
</reference>
<dbReference type="Proteomes" id="UP000281553">
    <property type="component" value="Unassembled WGS sequence"/>
</dbReference>
<dbReference type="AlphaFoldDB" id="A0A3P7RY38"/>
<proteinExistence type="predicted"/>
<accession>A0A3P7RY38</accession>
<protein>
    <submittedName>
        <fullName evidence="1">Uncharacterized protein</fullName>
    </submittedName>
</protein>
<evidence type="ECO:0000313" key="2">
    <source>
        <dbReference type="Proteomes" id="UP000281553"/>
    </source>
</evidence>
<organism evidence="1 2">
    <name type="scientific">Dibothriocephalus latus</name>
    <name type="common">Fish tapeworm</name>
    <name type="synonym">Diphyllobothrium latum</name>
    <dbReference type="NCBI Taxonomy" id="60516"/>
    <lineage>
        <taxon>Eukaryota</taxon>
        <taxon>Metazoa</taxon>
        <taxon>Spiralia</taxon>
        <taxon>Lophotrochozoa</taxon>
        <taxon>Platyhelminthes</taxon>
        <taxon>Cestoda</taxon>
        <taxon>Eucestoda</taxon>
        <taxon>Diphyllobothriidea</taxon>
        <taxon>Diphyllobothriidae</taxon>
        <taxon>Dibothriocephalus</taxon>
    </lineage>
</organism>
<evidence type="ECO:0000313" key="1">
    <source>
        <dbReference type="EMBL" id="VDN45769.1"/>
    </source>
</evidence>
<sequence>MRRSPRSTLLGYLRTVITPSMILSARPDGLNIHPWFDPKRTVTIWVDASVSPVLLADSAISKEESRRGFHMVMILGTFAMPPR</sequence>
<dbReference type="EMBL" id="UYRU01118921">
    <property type="protein sequence ID" value="VDN45769.1"/>
    <property type="molecule type" value="Genomic_DNA"/>
</dbReference>
<keyword evidence="2" id="KW-1185">Reference proteome</keyword>
<gene>
    <name evidence="1" type="ORF">DILT_LOCUS19700</name>
</gene>
<name>A0A3P7RY38_DIBLA</name>